<gene>
    <name evidence="2" type="primary">RvY_01682-1</name>
    <name evidence="2" type="synonym">RvY_01682.1</name>
    <name evidence="2" type="ORF">RvY_01682</name>
</gene>
<sequence length="215" mass="24386">MKEGFRKTGMYRFDSDLLRGTVNPRLEVEEEEESKAQSWLWKSTRTCSEVVLKRYGAKKILVRMYPVEESLPRVLTSAQRKPRWKRTKRAKGLRNRKRNIETVEESATGSEDDSPTTQGYPCQAPPKRQRKTAKQVAAEIASDVTAPPPNMHFTVNVPEGNPSKRRPQRATARAKTTPAPRKKPPPPVSKTKVKMLPLPKTKPRVSAVKSKSKKT</sequence>
<accession>A0A1D1USD3</accession>
<feature type="compositionally biased region" description="Basic residues" evidence="1">
    <location>
        <begin position="80"/>
        <end position="97"/>
    </location>
</feature>
<dbReference type="AlphaFoldDB" id="A0A1D1USD3"/>
<feature type="compositionally biased region" description="Low complexity" evidence="1">
    <location>
        <begin position="169"/>
        <end position="179"/>
    </location>
</feature>
<organism evidence="2 3">
    <name type="scientific">Ramazzottius varieornatus</name>
    <name type="common">Water bear</name>
    <name type="synonym">Tardigrade</name>
    <dbReference type="NCBI Taxonomy" id="947166"/>
    <lineage>
        <taxon>Eukaryota</taxon>
        <taxon>Metazoa</taxon>
        <taxon>Ecdysozoa</taxon>
        <taxon>Tardigrada</taxon>
        <taxon>Eutardigrada</taxon>
        <taxon>Parachela</taxon>
        <taxon>Hypsibioidea</taxon>
        <taxon>Ramazzottiidae</taxon>
        <taxon>Ramazzottius</taxon>
    </lineage>
</organism>
<feature type="compositionally biased region" description="Polar residues" evidence="1">
    <location>
        <begin position="105"/>
        <end position="120"/>
    </location>
</feature>
<comment type="caution">
    <text evidence="2">The sequence shown here is derived from an EMBL/GenBank/DDBJ whole genome shotgun (WGS) entry which is preliminary data.</text>
</comment>
<name>A0A1D1USD3_RAMVA</name>
<dbReference type="Proteomes" id="UP000186922">
    <property type="component" value="Unassembled WGS sequence"/>
</dbReference>
<feature type="region of interest" description="Disordered" evidence="1">
    <location>
        <begin position="75"/>
        <end position="215"/>
    </location>
</feature>
<proteinExistence type="predicted"/>
<dbReference type="EMBL" id="BDGG01000001">
    <property type="protein sequence ID" value="GAU89088.1"/>
    <property type="molecule type" value="Genomic_DNA"/>
</dbReference>
<evidence type="ECO:0000313" key="3">
    <source>
        <dbReference type="Proteomes" id="UP000186922"/>
    </source>
</evidence>
<evidence type="ECO:0000313" key="2">
    <source>
        <dbReference type="EMBL" id="GAU89088.1"/>
    </source>
</evidence>
<keyword evidence="3" id="KW-1185">Reference proteome</keyword>
<reference evidence="2 3" key="1">
    <citation type="journal article" date="2016" name="Nat. Commun.">
        <title>Extremotolerant tardigrade genome and improved radiotolerance of human cultured cells by tardigrade-unique protein.</title>
        <authorList>
            <person name="Hashimoto T."/>
            <person name="Horikawa D.D."/>
            <person name="Saito Y."/>
            <person name="Kuwahara H."/>
            <person name="Kozuka-Hata H."/>
            <person name="Shin-I T."/>
            <person name="Minakuchi Y."/>
            <person name="Ohishi K."/>
            <person name="Motoyama A."/>
            <person name="Aizu T."/>
            <person name="Enomoto A."/>
            <person name="Kondo K."/>
            <person name="Tanaka S."/>
            <person name="Hara Y."/>
            <person name="Koshikawa S."/>
            <person name="Sagara H."/>
            <person name="Miura T."/>
            <person name="Yokobori S."/>
            <person name="Miyagawa K."/>
            <person name="Suzuki Y."/>
            <person name="Kubo T."/>
            <person name="Oyama M."/>
            <person name="Kohara Y."/>
            <person name="Fujiyama A."/>
            <person name="Arakawa K."/>
            <person name="Katayama T."/>
            <person name="Toyoda A."/>
            <person name="Kunieda T."/>
        </authorList>
    </citation>
    <scope>NUCLEOTIDE SEQUENCE [LARGE SCALE GENOMIC DNA]</scope>
    <source>
        <strain evidence="2 3">YOKOZUNA-1</strain>
    </source>
</reference>
<evidence type="ECO:0000256" key="1">
    <source>
        <dbReference type="SAM" id="MobiDB-lite"/>
    </source>
</evidence>
<protein>
    <submittedName>
        <fullName evidence="2">Uncharacterized protein</fullName>
    </submittedName>
</protein>